<reference evidence="1 2" key="1">
    <citation type="submission" date="2018-07" db="EMBL/GenBank/DDBJ databases">
        <title>Genomic Encyclopedia of Type Strains, Phase IV (KMG-IV): sequencing the most valuable type-strain genomes for metagenomic binning, comparative biology and taxonomic classification.</title>
        <authorList>
            <person name="Goeker M."/>
        </authorList>
    </citation>
    <scope>NUCLEOTIDE SEQUENCE [LARGE SCALE GENOMIC DNA]</scope>
    <source>
        <strain evidence="1 2">DSM 14324</strain>
    </source>
</reference>
<sequence>MTSTFTTAVGLLAHRDMGLQLPLCALKSAAGYYIGTVHDEHGPVSRESVEYFGTQQQAEEALASGRWTQRLSSGL</sequence>
<proteinExistence type="predicted"/>
<organism evidence="1 2">
    <name type="scientific">Kushneria indalinina DSM 14324</name>
    <dbReference type="NCBI Taxonomy" id="1122140"/>
    <lineage>
        <taxon>Bacteria</taxon>
        <taxon>Pseudomonadati</taxon>
        <taxon>Pseudomonadota</taxon>
        <taxon>Gammaproteobacteria</taxon>
        <taxon>Oceanospirillales</taxon>
        <taxon>Halomonadaceae</taxon>
        <taxon>Kushneria</taxon>
    </lineage>
</organism>
<name>A0A3D9DRQ1_9GAMM</name>
<keyword evidence="2" id="KW-1185">Reference proteome</keyword>
<dbReference type="Proteomes" id="UP000256334">
    <property type="component" value="Unassembled WGS sequence"/>
</dbReference>
<dbReference type="OrthoDB" id="8563547at2"/>
<dbReference type="AlphaFoldDB" id="A0A3D9DRQ1"/>
<protein>
    <submittedName>
        <fullName evidence="1">Uncharacterized protein</fullName>
    </submittedName>
</protein>
<comment type="caution">
    <text evidence="1">The sequence shown here is derived from an EMBL/GenBank/DDBJ whole genome shotgun (WGS) entry which is preliminary data.</text>
</comment>
<evidence type="ECO:0000313" key="2">
    <source>
        <dbReference type="Proteomes" id="UP000256334"/>
    </source>
</evidence>
<gene>
    <name evidence="1" type="ORF">C8D72_3427</name>
</gene>
<accession>A0A3D9DRQ1</accession>
<dbReference type="EMBL" id="QRDJ01000012">
    <property type="protein sequence ID" value="REC93382.1"/>
    <property type="molecule type" value="Genomic_DNA"/>
</dbReference>
<dbReference type="RefSeq" id="WP_115855635.1">
    <property type="nucleotide sequence ID" value="NZ_QRDJ01000012.1"/>
</dbReference>
<evidence type="ECO:0000313" key="1">
    <source>
        <dbReference type="EMBL" id="REC93382.1"/>
    </source>
</evidence>